<proteinExistence type="predicted"/>
<evidence type="ECO:0000313" key="2">
    <source>
        <dbReference type="EMBL" id="KAF7270523.1"/>
    </source>
</evidence>
<dbReference type="EMBL" id="JAACXV010014085">
    <property type="protein sequence ID" value="KAF7270523.1"/>
    <property type="molecule type" value="Genomic_DNA"/>
</dbReference>
<protein>
    <submittedName>
        <fullName evidence="2">Uncharacterized protein</fullName>
    </submittedName>
</protein>
<comment type="caution">
    <text evidence="2">The sequence shown here is derived from an EMBL/GenBank/DDBJ whole genome shotgun (WGS) entry which is preliminary data.</text>
</comment>
<gene>
    <name evidence="2" type="ORF">GWI33_016528</name>
</gene>
<feature type="region of interest" description="Disordered" evidence="1">
    <location>
        <begin position="1"/>
        <end position="47"/>
    </location>
</feature>
<organism evidence="2 3">
    <name type="scientific">Rhynchophorus ferrugineus</name>
    <name type="common">Red palm weevil</name>
    <name type="synonym">Curculio ferrugineus</name>
    <dbReference type="NCBI Taxonomy" id="354439"/>
    <lineage>
        <taxon>Eukaryota</taxon>
        <taxon>Metazoa</taxon>
        <taxon>Ecdysozoa</taxon>
        <taxon>Arthropoda</taxon>
        <taxon>Hexapoda</taxon>
        <taxon>Insecta</taxon>
        <taxon>Pterygota</taxon>
        <taxon>Neoptera</taxon>
        <taxon>Endopterygota</taxon>
        <taxon>Coleoptera</taxon>
        <taxon>Polyphaga</taxon>
        <taxon>Cucujiformia</taxon>
        <taxon>Curculionidae</taxon>
        <taxon>Dryophthorinae</taxon>
        <taxon>Rhynchophorus</taxon>
    </lineage>
</organism>
<evidence type="ECO:0000313" key="3">
    <source>
        <dbReference type="Proteomes" id="UP000625711"/>
    </source>
</evidence>
<accession>A0A834M4X2</accession>
<evidence type="ECO:0000256" key="1">
    <source>
        <dbReference type="SAM" id="MobiDB-lite"/>
    </source>
</evidence>
<name>A0A834M4X2_RHYFE</name>
<dbReference type="AlphaFoldDB" id="A0A834M4X2"/>
<keyword evidence="3" id="KW-1185">Reference proteome</keyword>
<sequence>MLDFRTTRGHPGEGHGRRTARDARRTNGGARKTNHNRHSAGSDGSSFEYTIVAARLLRLPIEKTEKDRLGK</sequence>
<reference evidence="2" key="1">
    <citation type="submission" date="2020-08" db="EMBL/GenBank/DDBJ databases">
        <title>Genome sequencing and assembly of the red palm weevil Rhynchophorus ferrugineus.</title>
        <authorList>
            <person name="Dias G.B."/>
            <person name="Bergman C.M."/>
            <person name="Manee M."/>
        </authorList>
    </citation>
    <scope>NUCLEOTIDE SEQUENCE</scope>
    <source>
        <strain evidence="2">AA-2017</strain>
        <tissue evidence="2">Whole larva</tissue>
    </source>
</reference>
<dbReference type="Proteomes" id="UP000625711">
    <property type="component" value="Unassembled WGS sequence"/>
</dbReference>
<feature type="compositionally biased region" description="Basic and acidic residues" evidence="1">
    <location>
        <begin position="10"/>
        <end position="25"/>
    </location>
</feature>